<evidence type="ECO:0000256" key="2">
    <source>
        <dbReference type="ARBA" id="ARBA00006569"/>
    </source>
</evidence>
<dbReference type="STRING" id="109280.ENSHCOP00000013620"/>
<dbReference type="InterPro" id="IPR024940">
    <property type="entry name" value="TCF/LEF"/>
</dbReference>
<accession>A0A3Q3DJ81</accession>
<evidence type="ECO:0000256" key="7">
    <source>
        <dbReference type="ARBA" id="ARBA00023163"/>
    </source>
</evidence>
<keyword evidence="4" id="KW-0805">Transcription regulation</keyword>
<comment type="subcellular location">
    <subcellularLocation>
        <location evidence="1">Nucleus</location>
    </subcellularLocation>
</comment>
<dbReference type="GO" id="GO:0071664">
    <property type="term" value="C:catenin-TCF7L2 complex"/>
    <property type="evidence" value="ECO:0007669"/>
    <property type="project" value="TreeGrafter"/>
</dbReference>
<dbReference type="PANTHER" id="PTHR10373">
    <property type="entry name" value="TRANSCRIPTION FACTOR 7 FAMILY MEMBER"/>
    <property type="match status" value="1"/>
</dbReference>
<proteinExistence type="inferred from homology"/>
<dbReference type="AlphaFoldDB" id="A0A3Q3DJ81"/>
<feature type="DNA-binding region" description="HMG box" evidence="9">
    <location>
        <begin position="69"/>
        <end position="137"/>
    </location>
</feature>
<dbReference type="GO" id="GO:0000978">
    <property type="term" value="F:RNA polymerase II cis-regulatory region sequence-specific DNA binding"/>
    <property type="evidence" value="ECO:0007669"/>
    <property type="project" value="TreeGrafter"/>
</dbReference>
<evidence type="ECO:0000256" key="3">
    <source>
        <dbReference type="ARBA" id="ARBA00022687"/>
    </source>
</evidence>
<evidence type="ECO:0000256" key="1">
    <source>
        <dbReference type="ARBA" id="ARBA00004123"/>
    </source>
</evidence>
<feature type="domain" description="HMG box" evidence="11">
    <location>
        <begin position="69"/>
        <end position="137"/>
    </location>
</feature>
<evidence type="ECO:0000313" key="13">
    <source>
        <dbReference type="Proteomes" id="UP000264820"/>
    </source>
</evidence>
<dbReference type="Gene3D" id="1.10.30.10">
    <property type="entry name" value="High mobility group box domain"/>
    <property type="match status" value="1"/>
</dbReference>
<dbReference type="GO" id="GO:0000785">
    <property type="term" value="C:chromatin"/>
    <property type="evidence" value="ECO:0007669"/>
    <property type="project" value="TreeGrafter"/>
</dbReference>
<evidence type="ECO:0000313" key="12">
    <source>
        <dbReference type="Ensembl" id="ENSHCOP00000013620.1"/>
    </source>
</evidence>
<dbReference type="GO" id="GO:1990907">
    <property type="term" value="C:beta-catenin-TCF complex"/>
    <property type="evidence" value="ECO:0007669"/>
    <property type="project" value="TreeGrafter"/>
</dbReference>
<name>A0A3Q3DJ81_HIPCM</name>
<evidence type="ECO:0000259" key="11">
    <source>
        <dbReference type="PROSITE" id="PS50118"/>
    </source>
</evidence>
<reference evidence="12" key="1">
    <citation type="submission" date="2025-08" db="UniProtKB">
        <authorList>
            <consortium name="Ensembl"/>
        </authorList>
    </citation>
    <scope>IDENTIFICATION</scope>
</reference>
<dbReference type="InterPro" id="IPR036910">
    <property type="entry name" value="HMG_box_dom_sf"/>
</dbReference>
<keyword evidence="5 9" id="KW-0238">DNA-binding</keyword>
<evidence type="ECO:0000256" key="8">
    <source>
        <dbReference type="ARBA" id="ARBA00023242"/>
    </source>
</evidence>
<keyword evidence="7" id="KW-0804">Transcription</keyword>
<evidence type="ECO:0000256" key="9">
    <source>
        <dbReference type="PROSITE-ProRule" id="PRU00267"/>
    </source>
</evidence>
<keyword evidence="3" id="KW-0879">Wnt signaling pathway</keyword>
<reference evidence="12" key="2">
    <citation type="submission" date="2025-09" db="UniProtKB">
        <authorList>
            <consortium name="Ensembl"/>
        </authorList>
    </citation>
    <scope>IDENTIFICATION</scope>
</reference>
<dbReference type="GeneTree" id="ENSGT00940000157038"/>
<dbReference type="Proteomes" id="UP000264820">
    <property type="component" value="Unplaced"/>
</dbReference>
<feature type="region of interest" description="Disordered" evidence="10">
    <location>
        <begin position="32"/>
        <end position="65"/>
    </location>
</feature>
<dbReference type="Ensembl" id="ENSHCOT00000021009.1">
    <property type="protein sequence ID" value="ENSHCOP00000013620.1"/>
    <property type="gene ID" value="ENSHCOG00000016824.1"/>
</dbReference>
<dbReference type="GO" id="GO:0000981">
    <property type="term" value="F:DNA-binding transcription factor activity, RNA polymerase II-specific"/>
    <property type="evidence" value="ECO:0007669"/>
    <property type="project" value="TreeGrafter"/>
</dbReference>
<dbReference type="Pfam" id="PF00505">
    <property type="entry name" value="HMG_box"/>
    <property type="match status" value="1"/>
</dbReference>
<evidence type="ECO:0000256" key="5">
    <source>
        <dbReference type="ARBA" id="ARBA00023125"/>
    </source>
</evidence>
<organism evidence="12 13">
    <name type="scientific">Hippocampus comes</name>
    <name type="common">Tiger tail seahorse</name>
    <dbReference type="NCBI Taxonomy" id="109280"/>
    <lineage>
        <taxon>Eukaryota</taxon>
        <taxon>Metazoa</taxon>
        <taxon>Chordata</taxon>
        <taxon>Craniata</taxon>
        <taxon>Vertebrata</taxon>
        <taxon>Euteleostomi</taxon>
        <taxon>Actinopterygii</taxon>
        <taxon>Neopterygii</taxon>
        <taxon>Teleostei</taxon>
        <taxon>Neoteleostei</taxon>
        <taxon>Acanthomorphata</taxon>
        <taxon>Syngnathiaria</taxon>
        <taxon>Syngnathiformes</taxon>
        <taxon>Syngnathoidei</taxon>
        <taxon>Syngnathidae</taxon>
        <taxon>Hippocampus</taxon>
    </lineage>
</organism>
<evidence type="ECO:0000256" key="6">
    <source>
        <dbReference type="ARBA" id="ARBA00023159"/>
    </source>
</evidence>
<dbReference type="PROSITE" id="PS50118">
    <property type="entry name" value="HMG_BOX_2"/>
    <property type="match status" value="1"/>
</dbReference>
<comment type="similarity">
    <text evidence="2">Belongs to the TCF/LEF family.</text>
</comment>
<dbReference type="FunFam" id="1.10.30.10:FF:000001">
    <property type="entry name" value="transcription factor 7 isoform X2"/>
    <property type="match status" value="1"/>
</dbReference>
<evidence type="ECO:0000256" key="10">
    <source>
        <dbReference type="SAM" id="MobiDB-lite"/>
    </source>
</evidence>
<keyword evidence="8 9" id="KW-0539">Nucleus</keyword>
<keyword evidence="6" id="KW-0010">Activator</keyword>
<keyword evidence="13" id="KW-1185">Reference proteome</keyword>
<protein>
    <submittedName>
        <fullName evidence="12">Transcription factor 7-like</fullName>
    </submittedName>
</protein>
<dbReference type="GO" id="GO:0060070">
    <property type="term" value="P:canonical Wnt signaling pathway"/>
    <property type="evidence" value="ECO:0007669"/>
    <property type="project" value="TreeGrafter"/>
</dbReference>
<feature type="compositionally biased region" description="Pro residues" evidence="10">
    <location>
        <begin position="33"/>
        <end position="45"/>
    </location>
</feature>
<sequence>MVNVTAAEVNQMPVEVLDAQLFYELAQDSFFLPSPPPPPPPPPPKATNFVFPDKKKRKTGAQDSSRPYIKKPLNAFMLFMKEQRPVVKAQFLHKDSATVNKIMGQMWKSLSLEQQEKYYEESERLTVIHASTYPGWSCRDNYGKKKKRVWRSAATGFNNRSTPAPVLPALVHAPSASSCNWHEAPQVEPTSVPFMTSGASLVAYVPLSSSPWPSSSCPTYTQL</sequence>
<dbReference type="SUPFAM" id="SSF47095">
    <property type="entry name" value="HMG-box"/>
    <property type="match status" value="1"/>
</dbReference>
<evidence type="ECO:0000256" key="4">
    <source>
        <dbReference type="ARBA" id="ARBA00023015"/>
    </source>
</evidence>
<dbReference type="PANTHER" id="PTHR10373:SF32">
    <property type="entry name" value="TRANSCRIPTION FACTOR 7-LIKE 2"/>
    <property type="match status" value="1"/>
</dbReference>
<dbReference type="InterPro" id="IPR009071">
    <property type="entry name" value="HMG_box_dom"/>
</dbReference>
<dbReference type="SMART" id="SM00398">
    <property type="entry name" value="HMG"/>
    <property type="match status" value="1"/>
</dbReference>